<dbReference type="GO" id="GO:0005886">
    <property type="term" value="C:plasma membrane"/>
    <property type="evidence" value="ECO:0007669"/>
    <property type="project" value="UniProtKB-SubCell"/>
</dbReference>
<name>A0A7I7Q8W7_9MYCO</name>
<dbReference type="InterPro" id="IPR050367">
    <property type="entry name" value="APC_superfamily"/>
</dbReference>
<feature type="transmembrane region" description="Helical" evidence="8">
    <location>
        <begin position="199"/>
        <end position="220"/>
    </location>
</feature>
<evidence type="ECO:0000256" key="7">
    <source>
        <dbReference type="ARBA" id="ARBA00023136"/>
    </source>
</evidence>
<evidence type="ECO:0000256" key="4">
    <source>
        <dbReference type="ARBA" id="ARBA00022475"/>
    </source>
</evidence>
<evidence type="ECO:0000256" key="1">
    <source>
        <dbReference type="ARBA" id="ARBA00002249"/>
    </source>
</evidence>
<feature type="transmembrane region" description="Helical" evidence="8">
    <location>
        <begin position="453"/>
        <end position="479"/>
    </location>
</feature>
<evidence type="ECO:0000256" key="5">
    <source>
        <dbReference type="ARBA" id="ARBA00022692"/>
    </source>
</evidence>
<comment type="function">
    <text evidence="1">Probable amino-acid or metabolite transport protein.</text>
</comment>
<accession>A0A7I7Q8W7</accession>
<dbReference type="Gene3D" id="1.20.1740.10">
    <property type="entry name" value="Amino acid/polyamine transporter I"/>
    <property type="match status" value="1"/>
</dbReference>
<feature type="transmembrane region" description="Helical" evidence="8">
    <location>
        <begin position="77"/>
        <end position="103"/>
    </location>
</feature>
<evidence type="ECO:0000313" key="10">
    <source>
        <dbReference type="Proteomes" id="UP000467130"/>
    </source>
</evidence>
<feature type="transmembrane region" description="Helical" evidence="8">
    <location>
        <begin position="377"/>
        <end position="400"/>
    </location>
</feature>
<gene>
    <name evidence="9" type="ORF">MSTO_29750</name>
</gene>
<organism evidence="9 10">
    <name type="scientific">Mycobacterium stomatepiae</name>
    <dbReference type="NCBI Taxonomy" id="470076"/>
    <lineage>
        <taxon>Bacteria</taxon>
        <taxon>Bacillati</taxon>
        <taxon>Actinomycetota</taxon>
        <taxon>Actinomycetes</taxon>
        <taxon>Mycobacteriales</taxon>
        <taxon>Mycobacteriaceae</taxon>
        <taxon>Mycobacterium</taxon>
        <taxon>Mycobacterium simiae complex</taxon>
    </lineage>
</organism>
<dbReference type="PANTHER" id="PTHR42770">
    <property type="entry name" value="AMINO ACID TRANSPORTER-RELATED"/>
    <property type="match status" value="1"/>
</dbReference>
<evidence type="ECO:0000256" key="8">
    <source>
        <dbReference type="SAM" id="Phobius"/>
    </source>
</evidence>
<feature type="transmembrane region" description="Helical" evidence="8">
    <location>
        <begin position="282"/>
        <end position="303"/>
    </location>
</feature>
<dbReference type="GO" id="GO:0022857">
    <property type="term" value="F:transmembrane transporter activity"/>
    <property type="evidence" value="ECO:0007669"/>
    <property type="project" value="InterPro"/>
</dbReference>
<keyword evidence="10" id="KW-1185">Reference proteome</keyword>
<feature type="transmembrane region" description="Helical" evidence="8">
    <location>
        <begin position="157"/>
        <end position="179"/>
    </location>
</feature>
<proteinExistence type="inferred from homology"/>
<dbReference type="PANTHER" id="PTHR42770:SF7">
    <property type="entry name" value="MEMBRANE PROTEIN"/>
    <property type="match status" value="1"/>
</dbReference>
<evidence type="ECO:0000313" key="9">
    <source>
        <dbReference type="EMBL" id="BBY22770.1"/>
    </source>
</evidence>
<feature type="transmembrane region" description="Helical" evidence="8">
    <location>
        <begin position="123"/>
        <end position="145"/>
    </location>
</feature>
<evidence type="ECO:0000256" key="6">
    <source>
        <dbReference type="ARBA" id="ARBA00022989"/>
    </source>
</evidence>
<dbReference type="InterPro" id="IPR002293">
    <property type="entry name" value="AA/rel_permease1"/>
</dbReference>
<sequence length="537" mass="56944">MLSSIVIGTASTAPPYSLAATLGLIVARNGNILCGVKAPVIVLIAFIPMYMLAIAYKELNRAEPDCGTAFAWSSRAFGPVAGWIGGWAIIAADVILMANLAQIAGSYSFTFVGNLGWHSAAHLANSTAWTMGAGVLWIVVMAYVNYRGIDVSARLQYVLLSVELVVLVGVAFIALIRIYTSHGGPHSLQPSLSWLWPGGLDFGTSIAPAVLITIFIFWGFETAVTCNEESDDPSRTPGRAAVMSTVLLVLTYILVTVASIAFAGVGREEGGLSNPDSANDVFAAIGPPLFGHSFLGQIGLLLLSASILTSASACTQTSILPAARTSLSMASCKALPESFAKMHLKYQTPSVSTIVMGTVSVLFYILFTMISPNLLNALVGSIGLVIALYYAMTGYACVHYYRKTLTTSVRNFFMRGVFPLIGGATLTVVFVFALTQYAQADWLVDNDGHNVTIFGFGAVAVVGVASILIGVILMCIWWAMSPDFFRGRTLERRHAGTTPVPSSESAAIATPMVQPISATDLSSELMAAEPVLEPPLR</sequence>
<dbReference type="PIRSF" id="PIRSF006060">
    <property type="entry name" value="AA_transporter"/>
    <property type="match status" value="1"/>
</dbReference>
<dbReference type="RefSeq" id="WP_163790676.1">
    <property type="nucleotide sequence ID" value="NZ_AP022587.1"/>
</dbReference>
<keyword evidence="7 8" id="KW-0472">Membrane</keyword>
<comment type="similarity">
    <text evidence="3">Belongs to the amino acid-polyamine-organocation (APC) superfamily.</text>
</comment>
<dbReference type="KEGG" id="msto:MSTO_29750"/>
<dbReference type="AlphaFoldDB" id="A0A7I7Q8W7"/>
<feature type="transmembrane region" description="Helical" evidence="8">
    <location>
        <begin position="412"/>
        <end position="433"/>
    </location>
</feature>
<feature type="transmembrane region" description="Helical" evidence="8">
    <location>
        <begin position="35"/>
        <end position="56"/>
    </location>
</feature>
<dbReference type="Proteomes" id="UP000467130">
    <property type="component" value="Chromosome"/>
</dbReference>
<reference evidence="9 10" key="1">
    <citation type="journal article" date="2019" name="Emerg. Microbes Infect.">
        <title>Comprehensive subspecies identification of 175 nontuberculous mycobacteria species based on 7547 genomic profiles.</title>
        <authorList>
            <person name="Matsumoto Y."/>
            <person name="Kinjo T."/>
            <person name="Motooka D."/>
            <person name="Nabeya D."/>
            <person name="Jung N."/>
            <person name="Uechi K."/>
            <person name="Horii T."/>
            <person name="Iida T."/>
            <person name="Fujita J."/>
            <person name="Nakamura S."/>
        </authorList>
    </citation>
    <scope>NUCLEOTIDE SEQUENCE [LARGE SCALE GENOMIC DNA]</scope>
    <source>
        <strain evidence="9 10">JCM 17783</strain>
    </source>
</reference>
<feature type="transmembrane region" description="Helical" evidence="8">
    <location>
        <begin position="351"/>
        <end position="371"/>
    </location>
</feature>
<comment type="subcellular location">
    <subcellularLocation>
        <location evidence="2">Cell membrane</location>
        <topology evidence="2">Multi-pass membrane protein</topology>
    </subcellularLocation>
</comment>
<feature type="transmembrane region" description="Helical" evidence="8">
    <location>
        <begin position="241"/>
        <end position="262"/>
    </location>
</feature>
<evidence type="ECO:0000256" key="2">
    <source>
        <dbReference type="ARBA" id="ARBA00004651"/>
    </source>
</evidence>
<protein>
    <submittedName>
        <fullName evidence="9">Putative amino acid permease</fullName>
    </submittedName>
</protein>
<dbReference type="EMBL" id="AP022587">
    <property type="protein sequence ID" value="BBY22770.1"/>
    <property type="molecule type" value="Genomic_DNA"/>
</dbReference>
<keyword evidence="4" id="KW-1003">Cell membrane</keyword>
<keyword evidence="6 8" id="KW-1133">Transmembrane helix</keyword>
<dbReference type="Pfam" id="PF13520">
    <property type="entry name" value="AA_permease_2"/>
    <property type="match status" value="1"/>
</dbReference>
<evidence type="ECO:0000256" key="3">
    <source>
        <dbReference type="ARBA" id="ARBA00009523"/>
    </source>
</evidence>
<keyword evidence="5 8" id="KW-0812">Transmembrane</keyword>